<evidence type="ECO:0000256" key="5">
    <source>
        <dbReference type="PIRSR" id="PIRSR601519-1"/>
    </source>
</evidence>
<feature type="binding site" evidence="5">
    <location>
        <position position="58"/>
    </location>
    <ligand>
        <name>Fe cation</name>
        <dbReference type="ChEBI" id="CHEBI:24875"/>
        <label>1</label>
    </ligand>
</feature>
<evidence type="ECO:0000313" key="8">
    <source>
        <dbReference type="EMBL" id="ORZ38887.1"/>
    </source>
</evidence>
<dbReference type="InterPro" id="IPR008331">
    <property type="entry name" value="Ferritin_DPS_dom"/>
</dbReference>
<evidence type="ECO:0000256" key="6">
    <source>
        <dbReference type="RuleBase" id="RU361145"/>
    </source>
</evidence>
<dbReference type="InterPro" id="IPR012347">
    <property type="entry name" value="Ferritin-like"/>
</dbReference>
<dbReference type="OrthoDB" id="186462at2759"/>
<dbReference type="PROSITE" id="PS00204">
    <property type="entry name" value="FERRITIN_2"/>
    <property type="match status" value="1"/>
</dbReference>
<dbReference type="GO" id="GO:0008199">
    <property type="term" value="F:ferric iron binding"/>
    <property type="evidence" value="ECO:0007669"/>
    <property type="project" value="InterPro"/>
</dbReference>
<comment type="function">
    <text evidence="6">Stores iron in a soluble, non-toxic, readily available form. Important for iron homeostasis. Iron is taken up in the ferrous form and deposited as ferric hydroxides after oxidation.</text>
</comment>
<comment type="caution">
    <text evidence="8">The sequence shown here is derived from an EMBL/GenBank/DDBJ whole genome shotgun (WGS) entry which is preliminary data.</text>
</comment>
<dbReference type="Pfam" id="PF00210">
    <property type="entry name" value="Ferritin"/>
    <property type="match status" value="1"/>
</dbReference>
<dbReference type="CDD" id="cd01056">
    <property type="entry name" value="Euk_Ferritin"/>
    <property type="match status" value="1"/>
</dbReference>
<comment type="catalytic activity">
    <reaction evidence="6">
        <text>4 Fe(2+) + O2 + 4 H(+) = 4 Fe(3+) + 2 H2O</text>
        <dbReference type="Rhea" id="RHEA:11148"/>
        <dbReference type="ChEBI" id="CHEBI:15377"/>
        <dbReference type="ChEBI" id="CHEBI:15378"/>
        <dbReference type="ChEBI" id="CHEBI:15379"/>
        <dbReference type="ChEBI" id="CHEBI:29033"/>
        <dbReference type="ChEBI" id="CHEBI:29034"/>
        <dbReference type="EC" id="1.16.3.1"/>
    </reaction>
</comment>
<keyword evidence="4 5" id="KW-0408">Iron</keyword>
<dbReference type="InterPro" id="IPR009040">
    <property type="entry name" value="Ferritin-like_diiron"/>
</dbReference>
<dbReference type="GO" id="GO:0004322">
    <property type="term" value="F:ferroxidase activity"/>
    <property type="evidence" value="ECO:0007669"/>
    <property type="project" value="UniProtKB-EC"/>
</dbReference>
<dbReference type="EC" id="1.16.3.1" evidence="6"/>
<keyword evidence="2 6" id="KW-0409">Iron storage</keyword>
<protein>
    <recommendedName>
        <fullName evidence="6">Ferritin</fullName>
        <ecNumber evidence="6">1.16.3.1</ecNumber>
    </recommendedName>
</protein>
<evidence type="ECO:0000313" key="9">
    <source>
        <dbReference type="Proteomes" id="UP000193411"/>
    </source>
</evidence>
<dbReference type="GO" id="GO:0006826">
    <property type="term" value="P:iron ion transport"/>
    <property type="evidence" value="ECO:0007669"/>
    <property type="project" value="InterPro"/>
</dbReference>
<accession>A0A1Y2HWA1</accession>
<proteinExistence type="inferred from homology"/>
<dbReference type="FunFam" id="1.20.1260.10:FF:000002">
    <property type="entry name" value="Ferritin, mitochondrial"/>
    <property type="match status" value="1"/>
</dbReference>
<dbReference type="GO" id="GO:0005737">
    <property type="term" value="C:cytoplasm"/>
    <property type="evidence" value="ECO:0007669"/>
    <property type="project" value="TreeGrafter"/>
</dbReference>
<feature type="binding site" evidence="5">
    <location>
        <position position="102"/>
    </location>
    <ligand>
        <name>Fe cation</name>
        <dbReference type="ChEBI" id="CHEBI:24875"/>
        <label>1</label>
    </ligand>
</feature>
<reference evidence="8 9" key="1">
    <citation type="submission" date="2016-07" db="EMBL/GenBank/DDBJ databases">
        <title>Pervasive Adenine N6-methylation of Active Genes in Fungi.</title>
        <authorList>
            <consortium name="DOE Joint Genome Institute"/>
            <person name="Mondo S.J."/>
            <person name="Dannebaum R.O."/>
            <person name="Kuo R.C."/>
            <person name="Labutti K."/>
            <person name="Haridas S."/>
            <person name="Kuo A."/>
            <person name="Salamov A."/>
            <person name="Ahrendt S.R."/>
            <person name="Lipzen A."/>
            <person name="Sullivan W."/>
            <person name="Andreopoulos W.B."/>
            <person name="Clum A."/>
            <person name="Lindquist E."/>
            <person name="Daum C."/>
            <person name="Ramamoorthy G.K."/>
            <person name="Gryganskyi A."/>
            <person name="Culley D."/>
            <person name="Magnuson J.K."/>
            <person name="James T.Y."/>
            <person name="O'Malley M.A."/>
            <person name="Stajich J.E."/>
            <person name="Spatafora J.W."/>
            <person name="Visel A."/>
            <person name="Grigoriev I.V."/>
        </authorList>
    </citation>
    <scope>NUCLEOTIDE SEQUENCE [LARGE SCALE GENOMIC DNA]</scope>
    <source>
        <strain evidence="8 9">PL171</strain>
    </source>
</reference>
<evidence type="ECO:0000256" key="1">
    <source>
        <dbReference type="ARBA" id="ARBA00007513"/>
    </source>
</evidence>
<dbReference type="SUPFAM" id="SSF47240">
    <property type="entry name" value="Ferritin-like"/>
    <property type="match status" value="1"/>
</dbReference>
<keyword evidence="9" id="KW-1185">Reference proteome</keyword>
<organism evidence="8 9">
    <name type="scientific">Catenaria anguillulae PL171</name>
    <dbReference type="NCBI Taxonomy" id="765915"/>
    <lineage>
        <taxon>Eukaryota</taxon>
        <taxon>Fungi</taxon>
        <taxon>Fungi incertae sedis</taxon>
        <taxon>Blastocladiomycota</taxon>
        <taxon>Blastocladiomycetes</taxon>
        <taxon>Blastocladiales</taxon>
        <taxon>Catenariaceae</taxon>
        <taxon>Catenaria</taxon>
    </lineage>
</organism>
<comment type="similarity">
    <text evidence="1 6">Belongs to the ferritin family.</text>
</comment>
<dbReference type="Proteomes" id="UP000193411">
    <property type="component" value="Unassembled WGS sequence"/>
</dbReference>
<gene>
    <name evidence="8" type="ORF">BCR44DRAFT_117976</name>
</gene>
<dbReference type="PANTHER" id="PTHR11431:SF75">
    <property type="entry name" value="FERRITIN"/>
    <property type="match status" value="1"/>
</dbReference>
<dbReference type="GO" id="GO:0008198">
    <property type="term" value="F:ferrous iron binding"/>
    <property type="evidence" value="ECO:0007669"/>
    <property type="project" value="TreeGrafter"/>
</dbReference>
<sequence>MSIARQNYDTTAEEGLNAQINMELKASHIYLSMYAYFSRPDVALPGLAKFFKDSSDEEREHGEKMIEYQNMRGGKVVLQTIQAPEIEWGSAKNAMEFTLSLEKEVNKALLKLHSFAEQSNDPQFCDFIEGNFLNEQVEAIEKISNLLTQLNRVGGEGLGLYLWDQELLKHSAH</sequence>
<keyword evidence="6" id="KW-0560">Oxidoreductase</keyword>
<evidence type="ECO:0000256" key="3">
    <source>
        <dbReference type="ARBA" id="ARBA00022723"/>
    </source>
</evidence>
<evidence type="ECO:0000256" key="2">
    <source>
        <dbReference type="ARBA" id="ARBA00022434"/>
    </source>
</evidence>
<name>A0A1Y2HWA1_9FUNG</name>
<feature type="binding site" evidence="5">
    <location>
        <position position="136"/>
    </location>
    <ligand>
        <name>Fe cation</name>
        <dbReference type="ChEBI" id="CHEBI:24875"/>
        <label>1</label>
    </ligand>
</feature>
<dbReference type="PROSITE" id="PS50905">
    <property type="entry name" value="FERRITIN_LIKE"/>
    <property type="match status" value="1"/>
</dbReference>
<dbReference type="InterPro" id="IPR001519">
    <property type="entry name" value="Ferritin"/>
</dbReference>
<dbReference type="STRING" id="765915.A0A1Y2HWA1"/>
<feature type="binding site" evidence="5">
    <location>
        <position position="23"/>
    </location>
    <ligand>
        <name>Fe cation</name>
        <dbReference type="ChEBI" id="CHEBI:24875"/>
        <label>1</label>
    </ligand>
</feature>
<dbReference type="PANTHER" id="PTHR11431">
    <property type="entry name" value="FERRITIN"/>
    <property type="match status" value="1"/>
</dbReference>
<dbReference type="InterPro" id="IPR009078">
    <property type="entry name" value="Ferritin-like_SF"/>
</dbReference>
<evidence type="ECO:0000256" key="4">
    <source>
        <dbReference type="ARBA" id="ARBA00023004"/>
    </source>
</evidence>
<dbReference type="EMBL" id="MCFL01000007">
    <property type="protein sequence ID" value="ORZ38887.1"/>
    <property type="molecule type" value="Genomic_DNA"/>
</dbReference>
<dbReference type="AlphaFoldDB" id="A0A1Y2HWA1"/>
<dbReference type="InterPro" id="IPR014034">
    <property type="entry name" value="Ferritin_CS"/>
</dbReference>
<keyword evidence="3 5" id="KW-0479">Metal-binding</keyword>
<feature type="domain" description="Ferritin-like diiron" evidence="7">
    <location>
        <begin position="6"/>
        <end position="154"/>
    </location>
</feature>
<evidence type="ECO:0000259" key="7">
    <source>
        <dbReference type="PROSITE" id="PS50905"/>
    </source>
</evidence>
<dbReference type="Gene3D" id="1.20.1260.10">
    <property type="match status" value="1"/>
</dbReference>
<dbReference type="GO" id="GO:0006879">
    <property type="term" value="P:intracellular iron ion homeostasis"/>
    <property type="evidence" value="ECO:0007669"/>
    <property type="project" value="UniProtKB-KW"/>
</dbReference>
<feature type="binding site" evidence="5">
    <location>
        <position position="61"/>
    </location>
    <ligand>
        <name>Fe cation</name>
        <dbReference type="ChEBI" id="CHEBI:24875"/>
        <label>1</label>
    </ligand>
</feature>